<dbReference type="Pfam" id="PF19279">
    <property type="entry name" value="YegS_C"/>
    <property type="match status" value="1"/>
</dbReference>
<evidence type="ECO:0000259" key="1">
    <source>
        <dbReference type="PROSITE" id="PS50146"/>
    </source>
</evidence>
<dbReference type="Gene3D" id="2.60.200.40">
    <property type="match status" value="1"/>
</dbReference>
<dbReference type="GO" id="GO:0008929">
    <property type="term" value="F:methylglyoxal synthase activity"/>
    <property type="evidence" value="ECO:0007669"/>
    <property type="project" value="InterPro"/>
</dbReference>
<dbReference type="InterPro" id="IPR001206">
    <property type="entry name" value="Diacylglycerol_kinase_cat_dom"/>
</dbReference>
<dbReference type="GO" id="GO:0005524">
    <property type="term" value="F:ATP binding"/>
    <property type="evidence" value="ECO:0007669"/>
    <property type="project" value="InterPro"/>
</dbReference>
<dbReference type="PROSITE" id="PS50146">
    <property type="entry name" value="DAGK"/>
    <property type="match status" value="1"/>
</dbReference>
<dbReference type="InterPro" id="IPR045540">
    <property type="entry name" value="YegS/DAGK_C"/>
</dbReference>
<dbReference type="SMART" id="SM00046">
    <property type="entry name" value="DAGKc"/>
    <property type="match status" value="1"/>
</dbReference>
<dbReference type="AlphaFoldDB" id="A0A0S7XMR6"/>
<dbReference type="GO" id="GO:0005829">
    <property type="term" value="C:cytosol"/>
    <property type="evidence" value="ECO:0007669"/>
    <property type="project" value="TreeGrafter"/>
</dbReference>
<dbReference type="GO" id="GO:0008654">
    <property type="term" value="P:phospholipid biosynthetic process"/>
    <property type="evidence" value="ECO:0007669"/>
    <property type="project" value="InterPro"/>
</dbReference>
<dbReference type="Gene3D" id="3.40.50.10330">
    <property type="entry name" value="Probable inorganic polyphosphate/atp-NAD kinase, domain 1"/>
    <property type="match status" value="1"/>
</dbReference>
<name>A0A0S7XMR6_9BACT</name>
<evidence type="ECO:0000313" key="2">
    <source>
        <dbReference type="EMBL" id="KPJ63778.1"/>
    </source>
</evidence>
<dbReference type="SUPFAM" id="SSF111331">
    <property type="entry name" value="NAD kinase/diacylglycerol kinase-like"/>
    <property type="match status" value="1"/>
</dbReference>
<accession>A0A0S7XMR6</accession>
<comment type="caution">
    <text evidence="2">The sequence shown here is derived from an EMBL/GenBank/DDBJ whole genome shotgun (WGS) entry which is preliminary data.</text>
</comment>
<dbReference type="NCBIfam" id="TIGR00147">
    <property type="entry name" value="YegS/Rv2252/BmrU family lipid kinase"/>
    <property type="match status" value="1"/>
</dbReference>
<organism evidence="2 3">
    <name type="scientific">candidate division KD3-62 bacterium DG_56</name>
    <dbReference type="NCBI Taxonomy" id="1704032"/>
    <lineage>
        <taxon>Bacteria</taxon>
        <taxon>candidate division KD3-62</taxon>
    </lineage>
</organism>
<dbReference type="GO" id="GO:0019242">
    <property type="term" value="P:methylglyoxal biosynthetic process"/>
    <property type="evidence" value="ECO:0007669"/>
    <property type="project" value="InterPro"/>
</dbReference>
<dbReference type="InterPro" id="IPR004363">
    <property type="entry name" value="Methylgl_synth"/>
</dbReference>
<gene>
    <name evidence="2" type="ORF">AMK68_03180</name>
</gene>
<dbReference type="Pfam" id="PF00781">
    <property type="entry name" value="DAGK_cat"/>
    <property type="match status" value="1"/>
</dbReference>
<dbReference type="GO" id="GO:0016301">
    <property type="term" value="F:kinase activity"/>
    <property type="evidence" value="ECO:0007669"/>
    <property type="project" value="InterPro"/>
</dbReference>
<dbReference type="InterPro" id="IPR017438">
    <property type="entry name" value="ATP-NAD_kinase_N"/>
</dbReference>
<evidence type="ECO:0000313" key="3">
    <source>
        <dbReference type="Proteomes" id="UP000052020"/>
    </source>
</evidence>
<feature type="domain" description="DAGKc" evidence="1">
    <location>
        <begin position="1"/>
        <end position="123"/>
    </location>
</feature>
<dbReference type="InterPro" id="IPR005218">
    <property type="entry name" value="Diacylglycerol/lipid_kinase"/>
</dbReference>
<sequence length="290" mass="30495">MTGILLINPRAGGGAWRVLPRLRRALADAGLNVEVIATDTPEQLTHHLAAGCDRLVVAGGDGTINSALGTAIQASVPLAVIPVGTANGVARELGVPLTIEGACRVAATGRVCQVDYGRANGRPFLLMAGVGFDAEVVRRVGQPAKNALGPFAYVAAGLFTIAHYRPVRVRLSADGVASEIRAHVVIAANAETYTYDWRVAPGASLTDGMLDVCIFGEAGWLGWLSQVSSVLRHRRLDHRQVRRLRARAIRIEAQPAVSVQVDGDHAGQTPVEIDVVPGGIKVVVPRGPEG</sequence>
<protein>
    <recommendedName>
        <fullName evidence="1">DAGKc domain-containing protein</fullName>
    </recommendedName>
</protein>
<dbReference type="InterPro" id="IPR016064">
    <property type="entry name" value="NAD/diacylglycerol_kinase_sf"/>
</dbReference>
<dbReference type="PANTHER" id="PTHR30492:SF0">
    <property type="entry name" value="METHYLGLYOXAL SYNTHASE"/>
    <property type="match status" value="1"/>
</dbReference>
<dbReference type="Proteomes" id="UP000052020">
    <property type="component" value="Unassembled WGS sequence"/>
</dbReference>
<reference evidence="2 3" key="1">
    <citation type="journal article" date="2015" name="Microbiome">
        <title>Genomic resolution of linkages in carbon, nitrogen, and sulfur cycling among widespread estuary sediment bacteria.</title>
        <authorList>
            <person name="Baker B.J."/>
            <person name="Lazar C.S."/>
            <person name="Teske A.P."/>
            <person name="Dick G.J."/>
        </authorList>
    </citation>
    <scope>NUCLEOTIDE SEQUENCE [LARGE SCALE GENOMIC DNA]</scope>
    <source>
        <strain evidence="2">DG_56</strain>
    </source>
</reference>
<dbReference type="PANTHER" id="PTHR30492">
    <property type="entry name" value="METHYLGLYOXAL SYNTHASE"/>
    <property type="match status" value="1"/>
</dbReference>
<dbReference type="EMBL" id="LIZY01000063">
    <property type="protein sequence ID" value="KPJ63778.1"/>
    <property type="molecule type" value="Genomic_DNA"/>
</dbReference>
<proteinExistence type="predicted"/>